<dbReference type="GeneID" id="84023409"/>
<name>A0ABT0R7H8_9BACT</name>
<accession>A0ABT0R7H8</accession>
<dbReference type="RefSeq" id="WP_102726885.1">
    <property type="nucleotide sequence ID" value="NZ_CP072027.1"/>
</dbReference>
<gene>
    <name evidence="1" type="ORF">M8N44_06025</name>
</gene>
<evidence type="ECO:0000313" key="2">
    <source>
        <dbReference type="Proteomes" id="UP001202031"/>
    </source>
</evidence>
<dbReference type="Proteomes" id="UP001202031">
    <property type="component" value="Unassembled WGS sequence"/>
</dbReference>
<reference evidence="1 2" key="1">
    <citation type="submission" date="2022-03" db="EMBL/GenBank/DDBJ databases">
        <title>Taxonomic description of new species and reclassification of some bacterial strains.</title>
        <authorList>
            <person name="Ndongo S."/>
        </authorList>
    </citation>
    <scope>NUCLEOTIDE SEQUENCE [LARGE SCALE GENOMIC DNA]</scope>
    <source>
        <strain evidence="1 2">Marseille-P6666</strain>
    </source>
</reference>
<dbReference type="EMBL" id="JAMGSI010000001">
    <property type="protein sequence ID" value="MCL6656877.1"/>
    <property type="molecule type" value="Genomic_DNA"/>
</dbReference>
<proteinExistence type="predicted"/>
<protein>
    <submittedName>
        <fullName evidence="1">Uncharacterized protein</fullName>
    </submittedName>
</protein>
<organism evidence="1 2">
    <name type="scientific">Akkermansia massiliensis</name>
    <dbReference type="NCBI Taxonomy" id="2927224"/>
    <lineage>
        <taxon>Bacteria</taxon>
        <taxon>Pseudomonadati</taxon>
        <taxon>Verrucomicrobiota</taxon>
        <taxon>Verrucomicrobiia</taxon>
        <taxon>Verrucomicrobiales</taxon>
        <taxon>Akkermansiaceae</taxon>
        <taxon>Akkermansia</taxon>
    </lineage>
</organism>
<comment type="caution">
    <text evidence="1">The sequence shown here is derived from an EMBL/GenBank/DDBJ whole genome shotgun (WGS) entry which is preliminary data.</text>
</comment>
<sequence>MSKTSTNIAAATAALFPDVVKDAFAKRQSLTMRDLLLLESAGVNFVALGGQPSAYEITAFMWLFADRDAFAAALDAGTFKEDLHVWADSISPSMLPAAGRRIADVIKASFAPAEDGEKKKKATGRKP</sequence>
<evidence type="ECO:0000313" key="1">
    <source>
        <dbReference type="EMBL" id="MCL6656877.1"/>
    </source>
</evidence>
<keyword evidence="2" id="KW-1185">Reference proteome</keyword>